<dbReference type="Proteomes" id="UP000602395">
    <property type="component" value="Unassembled WGS sequence"/>
</dbReference>
<feature type="signal peptide" evidence="1">
    <location>
        <begin position="1"/>
        <end position="21"/>
    </location>
</feature>
<name>A0ABR7WC45_9ACTN</name>
<keyword evidence="1" id="KW-0732">Signal</keyword>
<dbReference type="Pfam" id="PF24088">
    <property type="entry name" value="DUF7373"/>
    <property type="match status" value="1"/>
</dbReference>
<protein>
    <submittedName>
        <fullName evidence="4">Uncharacterized protein</fullName>
    </submittedName>
</protein>
<evidence type="ECO:0000259" key="2">
    <source>
        <dbReference type="Pfam" id="PF24088"/>
    </source>
</evidence>
<dbReference type="EMBL" id="JACWMS010000001">
    <property type="protein sequence ID" value="MBD1319319.1"/>
    <property type="molecule type" value="Genomic_DNA"/>
</dbReference>
<accession>A0ABR7WC45</accession>
<keyword evidence="5" id="KW-1185">Reference proteome</keyword>
<evidence type="ECO:0000259" key="3">
    <source>
        <dbReference type="Pfam" id="PF24092"/>
    </source>
</evidence>
<dbReference type="InterPro" id="IPR055797">
    <property type="entry name" value="DUF7373"/>
</dbReference>
<dbReference type="Pfam" id="PF24092">
    <property type="entry name" value="DUF7373_C"/>
    <property type="match status" value="1"/>
</dbReference>
<organism evidence="4 5">
    <name type="scientific">Gordonia hankookensis</name>
    <dbReference type="NCBI Taxonomy" id="589403"/>
    <lineage>
        <taxon>Bacteria</taxon>
        <taxon>Bacillati</taxon>
        <taxon>Actinomycetota</taxon>
        <taxon>Actinomycetes</taxon>
        <taxon>Mycobacteriales</taxon>
        <taxon>Gordoniaceae</taxon>
        <taxon>Gordonia</taxon>
    </lineage>
</organism>
<proteinExistence type="predicted"/>
<dbReference type="PROSITE" id="PS51257">
    <property type="entry name" value="PROKAR_LIPOPROTEIN"/>
    <property type="match status" value="1"/>
</dbReference>
<feature type="domain" description="DUF7373" evidence="2">
    <location>
        <begin position="63"/>
        <end position="253"/>
    </location>
</feature>
<dbReference type="RefSeq" id="WP_190266164.1">
    <property type="nucleotide sequence ID" value="NZ_BAABAD010000003.1"/>
</dbReference>
<feature type="chain" id="PRO_5045209355" evidence="1">
    <location>
        <begin position="22"/>
        <end position="423"/>
    </location>
</feature>
<reference evidence="4 5" key="1">
    <citation type="submission" date="2020-09" db="EMBL/GenBank/DDBJ databases">
        <title>Novel species in genus Gordonia.</title>
        <authorList>
            <person name="Zhang G."/>
        </authorList>
    </citation>
    <scope>NUCLEOTIDE SEQUENCE [LARGE SCALE GENOMIC DNA]</scope>
    <source>
        <strain evidence="4 5">ON-33</strain>
    </source>
</reference>
<comment type="caution">
    <text evidence="4">The sequence shown here is derived from an EMBL/GenBank/DDBJ whole genome shotgun (WGS) entry which is preliminary data.</text>
</comment>
<evidence type="ECO:0000313" key="5">
    <source>
        <dbReference type="Proteomes" id="UP000602395"/>
    </source>
</evidence>
<evidence type="ECO:0000313" key="4">
    <source>
        <dbReference type="EMBL" id="MBD1319319.1"/>
    </source>
</evidence>
<sequence length="423" mass="44836">MTKWQPVVRWVGVLAAITAIAGCTTQGEATSVSASGAASEPSVDVAALDTGAYPTAPRPAFGKATQDNILQVEGQRMAQFVVVPFEIDDDLTNANMPTMVISGPSNLGMVLAPDTAKVPANKKMLMGFVDAAATPDESLRAGTKRAINNMVLRYLTPADAKDAARQMADATATGDKSRVTTLPGLPDTLVVQGSSGGNKQMMAFTPHNSYVLYQWFETTPSQQNMLEPTVRKALALQSALIDKFPATPTKEEAKARGITGSSAPVVDQNHVLIYALPYTDDEIKKGKAALPGGSIRAVYGPRGMAQMSGDPKTDFTMLTDVGSTANAIEKSTVYRASTPDGAKTIVDTSLTSSRSQGWADAESPVGLPAAKCQSKTLDTGTWYACYVQKGRYVGNYSARDKRDVHQAISAQYVILTKADQNAN</sequence>
<dbReference type="InterPro" id="IPR056463">
    <property type="entry name" value="DUF7373_C"/>
</dbReference>
<feature type="domain" description="DUF7373" evidence="3">
    <location>
        <begin position="296"/>
        <end position="417"/>
    </location>
</feature>
<evidence type="ECO:0000256" key="1">
    <source>
        <dbReference type="SAM" id="SignalP"/>
    </source>
</evidence>
<gene>
    <name evidence="4" type="ORF">IDF66_06960</name>
</gene>